<dbReference type="RefSeq" id="WP_344061750.1">
    <property type="nucleotide sequence ID" value="NZ_BAAAOH010000001.1"/>
</dbReference>
<comment type="caution">
    <text evidence="1">The sequence shown here is derived from an EMBL/GenBank/DDBJ whole genome shotgun (WGS) entry which is preliminary data.</text>
</comment>
<organism evidence="1 2">
    <name type="scientific">Microbacterium pumilum</name>
    <dbReference type="NCBI Taxonomy" id="344165"/>
    <lineage>
        <taxon>Bacteria</taxon>
        <taxon>Bacillati</taxon>
        <taxon>Actinomycetota</taxon>
        <taxon>Actinomycetes</taxon>
        <taxon>Micrococcales</taxon>
        <taxon>Microbacteriaceae</taxon>
        <taxon>Microbacterium</taxon>
    </lineage>
</organism>
<name>A0ABN2SI90_9MICO</name>
<gene>
    <name evidence="1" type="ORF">GCM10009777_21750</name>
</gene>
<dbReference type="Proteomes" id="UP001500326">
    <property type="component" value="Unassembled WGS sequence"/>
</dbReference>
<keyword evidence="2" id="KW-1185">Reference proteome</keyword>
<protein>
    <submittedName>
        <fullName evidence="1">Uncharacterized protein</fullName>
    </submittedName>
</protein>
<evidence type="ECO:0000313" key="2">
    <source>
        <dbReference type="Proteomes" id="UP001500326"/>
    </source>
</evidence>
<dbReference type="EMBL" id="BAAAOH010000001">
    <property type="protein sequence ID" value="GAA1987186.1"/>
    <property type="molecule type" value="Genomic_DNA"/>
</dbReference>
<proteinExistence type="predicted"/>
<accession>A0ABN2SI90</accession>
<sequence length="53" mass="5632">MDDTRDAEAADLLSQLEIIEAQPLATRAEAYDALHDTLARRLEAGPAGAAAPR</sequence>
<evidence type="ECO:0000313" key="1">
    <source>
        <dbReference type="EMBL" id="GAA1987186.1"/>
    </source>
</evidence>
<reference evidence="1 2" key="1">
    <citation type="journal article" date="2019" name="Int. J. Syst. Evol. Microbiol.">
        <title>The Global Catalogue of Microorganisms (GCM) 10K type strain sequencing project: providing services to taxonomists for standard genome sequencing and annotation.</title>
        <authorList>
            <consortium name="The Broad Institute Genomics Platform"/>
            <consortium name="The Broad Institute Genome Sequencing Center for Infectious Disease"/>
            <person name="Wu L."/>
            <person name="Ma J."/>
        </authorList>
    </citation>
    <scope>NUCLEOTIDE SEQUENCE [LARGE SCALE GENOMIC DNA]</scope>
    <source>
        <strain evidence="1 2">JCM 14902</strain>
    </source>
</reference>